<keyword evidence="4" id="KW-1185">Reference proteome</keyword>
<evidence type="ECO:0000313" key="3">
    <source>
        <dbReference type="EMBL" id="KXJ89447.1"/>
    </source>
</evidence>
<dbReference type="Gene3D" id="3.40.50.150">
    <property type="entry name" value="Vaccinia Virus protein VP39"/>
    <property type="match status" value="1"/>
</dbReference>
<organism evidence="3 4">
    <name type="scientific">Microdochium bolleyi</name>
    <dbReference type="NCBI Taxonomy" id="196109"/>
    <lineage>
        <taxon>Eukaryota</taxon>
        <taxon>Fungi</taxon>
        <taxon>Dikarya</taxon>
        <taxon>Ascomycota</taxon>
        <taxon>Pezizomycotina</taxon>
        <taxon>Sordariomycetes</taxon>
        <taxon>Xylariomycetidae</taxon>
        <taxon>Xylariales</taxon>
        <taxon>Microdochiaceae</taxon>
        <taxon>Microdochium</taxon>
    </lineage>
</organism>
<evidence type="ECO:0000313" key="4">
    <source>
        <dbReference type="Proteomes" id="UP000070501"/>
    </source>
</evidence>
<dbReference type="PANTHER" id="PTHR43591:SF10">
    <property type="entry name" value="ABC TRANSMEMBRANE TYPE-1 DOMAIN-CONTAINING PROTEIN-RELATED"/>
    <property type="match status" value="1"/>
</dbReference>
<feature type="compositionally biased region" description="Basic and acidic residues" evidence="2">
    <location>
        <begin position="1"/>
        <end position="21"/>
    </location>
</feature>
<dbReference type="STRING" id="196109.A0A136IX31"/>
<dbReference type="InParanoid" id="A0A136IX31"/>
<proteinExistence type="inferred from homology"/>
<dbReference type="Pfam" id="PF13489">
    <property type="entry name" value="Methyltransf_23"/>
    <property type="match status" value="1"/>
</dbReference>
<evidence type="ECO:0000256" key="1">
    <source>
        <dbReference type="ARBA" id="ARBA00038158"/>
    </source>
</evidence>
<keyword evidence="3" id="KW-0489">Methyltransferase</keyword>
<comment type="similarity">
    <text evidence="1">Belongs to the methyltransferase superfamily. LaeA methyltransferase family.</text>
</comment>
<dbReference type="InterPro" id="IPR029063">
    <property type="entry name" value="SAM-dependent_MTases_sf"/>
</dbReference>
<dbReference type="GO" id="GO:0008168">
    <property type="term" value="F:methyltransferase activity"/>
    <property type="evidence" value="ECO:0007669"/>
    <property type="project" value="UniProtKB-KW"/>
</dbReference>
<dbReference type="CDD" id="cd02440">
    <property type="entry name" value="AdoMet_MTases"/>
    <property type="match status" value="1"/>
</dbReference>
<sequence>MDSSDHGRDRDRVPSLDRDPKTVSPPSIDTPTAFEALSETIWDDDTDSALGEDGLGSDDDSMSTASLSDSILEYRRINGRTYHNESRGSMYWGPNDEQSNESLDISHQTFLLLLDNKLFLAPLQTDRVRRVLDIGTGTGMWANDFADEFPAAEVTGTDISPIQAPWTAPNCRFEMEDAEKQWTYPRNSFDYIHMRTLCGAVQDWQTLFTQAYDTLAPGGWLESYETEATFTSDTYDIPADSPLRMWTTYFKEAGKRMGRTFNVLQDDLQVRGMTAAGFKDIRVVSMKSPIGPWSSDERLKKSGAYAYAALENDLEGYIVFVWTEVLRKSLDELRVFLAHFRKAIRAKGLNAYLPQRIVYAQKPLHGG</sequence>
<dbReference type="AlphaFoldDB" id="A0A136IX31"/>
<dbReference type="PANTHER" id="PTHR43591">
    <property type="entry name" value="METHYLTRANSFERASE"/>
    <property type="match status" value="1"/>
</dbReference>
<gene>
    <name evidence="3" type="ORF">Micbo1qcDRAFT_235256</name>
</gene>
<dbReference type="GO" id="GO:0032259">
    <property type="term" value="P:methylation"/>
    <property type="evidence" value="ECO:0007669"/>
    <property type="project" value="UniProtKB-KW"/>
</dbReference>
<protein>
    <submittedName>
        <fullName evidence="3">S-adenosyl-L-methionine-dependent methyltransferase</fullName>
    </submittedName>
</protein>
<name>A0A136IX31_9PEZI</name>
<dbReference type="OrthoDB" id="2013972at2759"/>
<dbReference type="EMBL" id="KQ964255">
    <property type="protein sequence ID" value="KXJ89447.1"/>
    <property type="molecule type" value="Genomic_DNA"/>
</dbReference>
<dbReference type="Proteomes" id="UP000070501">
    <property type="component" value="Unassembled WGS sequence"/>
</dbReference>
<dbReference type="SUPFAM" id="SSF53335">
    <property type="entry name" value="S-adenosyl-L-methionine-dependent methyltransferases"/>
    <property type="match status" value="1"/>
</dbReference>
<accession>A0A136IX31</accession>
<reference evidence="4" key="1">
    <citation type="submission" date="2016-02" db="EMBL/GenBank/DDBJ databases">
        <title>Draft genome sequence of Microdochium bolleyi, a fungal endophyte of beachgrass.</title>
        <authorList>
            <consortium name="DOE Joint Genome Institute"/>
            <person name="David A.S."/>
            <person name="May G."/>
            <person name="Haridas S."/>
            <person name="Lim J."/>
            <person name="Wang M."/>
            <person name="Labutti K."/>
            <person name="Lipzen A."/>
            <person name="Barry K."/>
            <person name="Grigoriev I.V."/>
        </authorList>
    </citation>
    <scope>NUCLEOTIDE SEQUENCE [LARGE SCALE GENOMIC DNA]</scope>
    <source>
        <strain evidence="4">J235TASD1</strain>
    </source>
</reference>
<keyword evidence="3" id="KW-0808">Transferase</keyword>
<feature type="region of interest" description="Disordered" evidence="2">
    <location>
        <begin position="1"/>
        <end position="64"/>
    </location>
</feature>
<evidence type="ECO:0000256" key="2">
    <source>
        <dbReference type="SAM" id="MobiDB-lite"/>
    </source>
</evidence>